<dbReference type="Pfam" id="PF04082">
    <property type="entry name" value="Fungal_trans"/>
    <property type="match status" value="1"/>
</dbReference>
<dbReference type="GO" id="GO:0008270">
    <property type="term" value="F:zinc ion binding"/>
    <property type="evidence" value="ECO:0007669"/>
    <property type="project" value="InterPro"/>
</dbReference>
<dbReference type="InterPro" id="IPR007219">
    <property type="entry name" value="XnlR_reg_dom"/>
</dbReference>
<feature type="compositionally biased region" description="Low complexity" evidence="6">
    <location>
        <begin position="703"/>
        <end position="714"/>
    </location>
</feature>
<feature type="compositionally biased region" description="Basic and acidic residues" evidence="6">
    <location>
        <begin position="622"/>
        <end position="631"/>
    </location>
</feature>
<dbReference type="GO" id="GO:0000981">
    <property type="term" value="F:DNA-binding transcription factor activity, RNA polymerase II-specific"/>
    <property type="evidence" value="ECO:0007669"/>
    <property type="project" value="InterPro"/>
</dbReference>
<comment type="subcellular location">
    <subcellularLocation>
        <location evidence="1">Nucleus</location>
    </subcellularLocation>
</comment>
<keyword evidence="2" id="KW-0479">Metal-binding</keyword>
<feature type="region of interest" description="Disordered" evidence="6">
    <location>
        <begin position="679"/>
        <end position="714"/>
    </location>
</feature>
<dbReference type="GO" id="GO:0003677">
    <property type="term" value="F:DNA binding"/>
    <property type="evidence" value="ECO:0007669"/>
    <property type="project" value="InterPro"/>
</dbReference>
<dbReference type="GO" id="GO:0005634">
    <property type="term" value="C:nucleus"/>
    <property type="evidence" value="ECO:0007669"/>
    <property type="project" value="UniProtKB-SubCell"/>
</dbReference>
<evidence type="ECO:0000256" key="3">
    <source>
        <dbReference type="ARBA" id="ARBA00023015"/>
    </source>
</evidence>
<reference evidence="8" key="1">
    <citation type="submission" date="2022-10" db="EMBL/GenBank/DDBJ databases">
        <title>Tapping the CABI collections for fungal endophytes: first genome assemblies for Collariella, Neodidymelliopsis, Ascochyta clinopodiicola, Didymella pomorum, Didymosphaeria variabile, Neocosmospora piperis and Neocucurbitaria cava.</title>
        <authorList>
            <person name="Hill R."/>
        </authorList>
    </citation>
    <scope>NUCLEOTIDE SEQUENCE</scope>
    <source>
        <strain evidence="8">IMI 356814</strain>
    </source>
</reference>
<dbReference type="GO" id="GO:0006351">
    <property type="term" value="P:DNA-templated transcription"/>
    <property type="evidence" value="ECO:0007669"/>
    <property type="project" value="InterPro"/>
</dbReference>
<evidence type="ECO:0000313" key="8">
    <source>
        <dbReference type="EMBL" id="KAJ4367446.1"/>
    </source>
</evidence>
<dbReference type="OrthoDB" id="5370478at2759"/>
<dbReference type="Proteomes" id="UP001140560">
    <property type="component" value="Unassembled WGS sequence"/>
</dbReference>
<keyword evidence="9" id="KW-1185">Reference proteome</keyword>
<feature type="region of interest" description="Disordered" evidence="6">
    <location>
        <begin position="76"/>
        <end position="95"/>
    </location>
</feature>
<dbReference type="PANTHER" id="PTHR47338">
    <property type="entry name" value="ZN(II)2CYS6 TRANSCRIPTION FACTOR (EUROFUNG)-RELATED"/>
    <property type="match status" value="1"/>
</dbReference>
<proteinExistence type="predicted"/>
<evidence type="ECO:0000256" key="5">
    <source>
        <dbReference type="ARBA" id="ARBA00023242"/>
    </source>
</evidence>
<feature type="region of interest" description="Disordered" evidence="6">
    <location>
        <begin position="566"/>
        <end position="586"/>
    </location>
</feature>
<sequence length="836" mass="94343">MSFVLIAAPRKRRKPLAPQSSLTERATEGLGTYEDALSSPLLTPQVWNELFTIYEKHFAIDFPFLHKQRFLSRLQPQPSGATLPKNPESSSSPQPTPYPPLLLAFLTQTARFHPTLAAQKGSPIATADFYAQATRIQMGHDSLGDPKLEKIQALLMLACHEWTDLKGSSGWMKMRAAISAAQLLKYQWDADNDENEQVVVTEGDSRQSEKNQFIDREIKRRTFWSCCLLDRYLSWGKNRPQIIRSDEMKGIQLVCSDRAFDWGLKCRTRLLGEDDAAYAKRREHLRALIKPDYDKRSGTSRDQQMSSHFDHIRWEVGDQESELNWYIQVVDHLGEIIKWSCAGGRRQEGSTPPWHEKSTFRRLDDTLKRLKRDLPEQLQLTAENTQIRLYRGPADKYLLIHAMCMMCTVWLYREYMPLSPWTLKIPSGPMDEPLISETPPDPNYWINQAKDCFGACKDFANLLHSLHDVQAETPTMAFATYTVAWSGMSFQSTALYQLTVVAIYCFFHPSMDPDSALDTRPKPNAWDIANVFLGQMARRFSMARDWQLKLKHVYKYYRDERAKYKKAGGDVGGSPQSSTSEGGGGLKDYVQLFEKSHKEFGTTDNNINIDDKDVDMTEIQLRYDTEAEDRTGSANSTEMKSEKRESSESVPAQTAPVSPAFTPVNPGIPALKSIAASDMAGLPKTPPPTYGPQILNQHTPAESPYSYASQPSSYMSPPTHGYSYGTAHSSHHTMSAPRGNTNSTQVQMFPSGTATGYPDWSPQNLTEIAETKRMIEEAGTQSIHIDYDLGIMALGDGQDIAFPTERPYSANSNANYSNPSLYQPYYGGPTSFYTTR</sequence>
<protein>
    <recommendedName>
        <fullName evidence="7">Xylanolytic transcriptional activator regulatory domain-containing protein</fullName>
    </recommendedName>
</protein>
<feature type="domain" description="Xylanolytic transcriptional activator regulatory" evidence="7">
    <location>
        <begin position="170"/>
        <end position="260"/>
    </location>
</feature>
<keyword evidence="4" id="KW-0804">Transcription</keyword>
<evidence type="ECO:0000256" key="4">
    <source>
        <dbReference type="ARBA" id="ARBA00023163"/>
    </source>
</evidence>
<evidence type="ECO:0000259" key="7">
    <source>
        <dbReference type="SMART" id="SM00906"/>
    </source>
</evidence>
<accession>A0A9W8Y582</accession>
<evidence type="ECO:0000256" key="6">
    <source>
        <dbReference type="SAM" id="MobiDB-lite"/>
    </source>
</evidence>
<evidence type="ECO:0000313" key="9">
    <source>
        <dbReference type="Proteomes" id="UP001140560"/>
    </source>
</evidence>
<gene>
    <name evidence="8" type="ORF">N0V83_007029</name>
</gene>
<dbReference type="SMART" id="SM00906">
    <property type="entry name" value="Fungal_trans"/>
    <property type="match status" value="1"/>
</dbReference>
<feature type="region of interest" description="Disordered" evidence="6">
    <location>
        <begin position="622"/>
        <end position="664"/>
    </location>
</feature>
<dbReference type="PANTHER" id="PTHR47338:SF5">
    <property type="entry name" value="ZN(II)2CYS6 TRANSCRIPTION FACTOR (EUROFUNG)"/>
    <property type="match status" value="1"/>
</dbReference>
<keyword evidence="5" id="KW-0539">Nucleus</keyword>
<comment type="caution">
    <text evidence="8">The sequence shown here is derived from an EMBL/GenBank/DDBJ whole genome shotgun (WGS) entry which is preliminary data.</text>
</comment>
<organism evidence="8 9">
    <name type="scientific">Neocucurbitaria cava</name>
    <dbReference type="NCBI Taxonomy" id="798079"/>
    <lineage>
        <taxon>Eukaryota</taxon>
        <taxon>Fungi</taxon>
        <taxon>Dikarya</taxon>
        <taxon>Ascomycota</taxon>
        <taxon>Pezizomycotina</taxon>
        <taxon>Dothideomycetes</taxon>
        <taxon>Pleosporomycetidae</taxon>
        <taxon>Pleosporales</taxon>
        <taxon>Pleosporineae</taxon>
        <taxon>Cucurbitariaceae</taxon>
        <taxon>Neocucurbitaria</taxon>
    </lineage>
</organism>
<dbReference type="InterPro" id="IPR050815">
    <property type="entry name" value="TF_fung"/>
</dbReference>
<dbReference type="AlphaFoldDB" id="A0A9W8Y582"/>
<evidence type="ECO:0000256" key="1">
    <source>
        <dbReference type="ARBA" id="ARBA00004123"/>
    </source>
</evidence>
<dbReference type="CDD" id="cd12148">
    <property type="entry name" value="fungal_TF_MHR"/>
    <property type="match status" value="1"/>
</dbReference>
<evidence type="ECO:0000256" key="2">
    <source>
        <dbReference type="ARBA" id="ARBA00022723"/>
    </source>
</evidence>
<dbReference type="EMBL" id="JAPEUY010000012">
    <property type="protein sequence ID" value="KAJ4367446.1"/>
    <property type="molecule type" value="Genomic_DNA"/>
</dbReference>
<keyword evidence="3" id="KW-0805">Transcription regulation</keyword>
<name>A0A9W8Y582_9PLEO</name>